<dbReference type="AlphaFoldDB" id="A0A6J4LZ99"/>
<gene>
    <name evidence="9" type="ORF">AVDCRST_MAG46-2270</name>
</gene>
<keyword evidence="5 7" id="KW-0472">Membrane</keyword>
<proteinExistence type="predicted"/>
<evidence type="ECO:0000259" key="8">
    <source>
        <dbReference type="Pfam" id="PF13396"/>
    </source>
</evidence>
<evidence type="ECO:0000256" key="6">
    <source>
        <dbReference type="SAM" id="MobiDB-lite"/>
    </source>
</evidence>
<feature type="region of interest" description="Disordered" evidence="6">
    <location>
        <begin position="49"/>
        <end position="98"/>
    </location>
</feature>
<evidence type="ECO:0000256" key="4">
    <source>
        <dbReference type="ARBA" id="ARBA00022989"/>
    </source>
</evidence>
<keyword evidence="4 7" id="KW-1133">Transmembrane helix</keyword>
<evidence type="ECO:0000256" key="1">
    <source>
        <dbReference type="ARBA" id="ARBA00004651"/>
    </source>
</evidence>
<name>A0A6J4LZ99_9ACTN</name>
<protein>
    <recommendedName>
        <fullName evidence="8">Cardiolipin synthase N-terminal domain-containing protein</fullName>
    </recommendedName>
</protein>
<dbReference type="InterPro" id="IPR027379">
    <property type="entry name" value="CLS_N"/>
</dbReference>
<comment type="subcellular location">
    <subcellularLocation>
        <location evidence="1">Cell membrane</location>
        <topology evidence="1">Multi-pass membrane protein</topology>
    </subcellularLocation>
</comment>
<accession>A0A6J4LZ99</accession>
<dbReference type="Pfam" id="PF13396">
    <property type="entry name" value="PLDc_N"/>
    <property type="match status" value="1"/>
</dbReference>
<reference evidence="9" key="1">
    <citation type="submission" date="2020-02" db="EMBL/GenBank/DDBJ databases">
        <authorList>
            <person name="Meier V. D."/>
        </authorList>
    </citation>
    <scope>NUCLEOTIDE SEQUENCE</scope>
    <source>
        <strain evidence="9">AVDCRST_MAG46</strain>
    </source>
</reference>
<evidence type="ECO:0000256" key="3">
    <source>
        <dbReference type="ARBA" id="ARBA00022692"/>
    </source>
</evidence>
<feature type="transmembrane region" description="Helical" evidence="7">
    <location>
        <begin position="28"/>
        <end position="47"/>
    </location>
</feature>
<keyword evidence="3 7" id="KW-0812">Transmembrane</keyword>
<evidence type="ECO:0000313" key="9">
    <source>
        <dbReference type="EMBL" id="CAA9345866.1"/>
    </source>
</evidence>
<organism evidence="9">
    <name type="scientific">uncultured Nocardioidaceae bacterium</name>
    <dbReference type="NCBI Taxonomy" id="253824"/>
    <lineage>
        <taxon>Bacteria</taxon>
        <taxon>Bacillati</taxon>
        <taxon>Actinomycetota</taxon>
        <taxon>Actinomycetes</taxon>
        <taxon>Propionibacteriales</taxon>
        <taxon>Nocardioidaceae</taxon>
        <taxon>environmental samples</taxon>
    </lineage>
</organism>
<keyword evidence="2" id="KW-1003">Cell membrane</keyword>
<evidence type="ECO:0000256" key="7">
    <source>
        <dbReference type="SAM" id="Phobius"/>
    </source>
</evidence>
<feature type="domain" description="Cardiolipin synthase N-terminal" evidence="8">
    <location>
        <begin position="7"/>
        <end position="49"/>
    </location>
</feature>
<dbReference type="GO" id="GO:0005886">
    <property type="term" value="C:plasma membrane"/>
    <property type="evidence" value="ECO:0007669"/>
    <property type="project" value="UniProtKB-SubCell"/>
</dbReference>
<evidence type="ECO:0000256" key="2">
    <source>
        <dbReference type="ARBA" id="ARBA00022475"/>
    </source>
</evidence>
<dbReference type="EMBL" id="CADCUD010000153">
    <property type="protein sequence ID" value="CAA9345866.1"/>
    <property type="molecule type" value="Genomic_DNA"/>
</dbReference>
<sequence>MVVVIVVFSVYSLFDVLAQSRTRSLSKPIWALLALVPLLGPIAWLTLGRPPATRPGGSGGRPLPRVSGPDDDPEFLWNLERRKRSSHGSDEDPPPPQE</sequence>
<evidence type="ECO:0000256" key="5">
    <source>
        <dbReference type="ARBA" id="ARBA00023136"/>
    </source>
</evidence>